<dbReference type="Proteomes" id="UP000271087">
    <property type="component" value="Unassembled WGS sequence"/>
</dbReference>
<reference evidence="4" key="1">
    <citation type="submission" date="2016-06" db="UniProtKB">
        <authorList>
            <consortium name="WormBaseParasite"/>
        </authorList>
    </citation>
    <scope>IDENTIFICATION</scope>
</reference>
<name>A0A182DY38_ONCOC</name>
<dbReference type="AlphaFoldDB" id="A0A182DY38"/>
<dbReference type="PANTHER" id="PTHR31840:SF1">
    <property type="entry name" value="COILED-COIL DOMAIN-CONTAINING PROTEIN 97"/>
    <property type="match status" value="1"/>
</dbReference>
<dbReference type="OrthoDB" id="333176at2759"/>
<proteinExistence type="predicted"/>
<keyword evidence="3" id="KW-1185">Reference proteome</keyword>
<dbReference type="PANTHER" id="PTHR31840">
    <property type="entry name" value="COILED-COIL DOMAIN-CONTAINING PROTEIN 97"/>
    <property type="match status" value="1"/>
</dbReference>
<evidence type="ECO:0000313" key="4">
    <source>
        <dbReference type="WBParaSite" id="nOo.2.0.1.t00579-RA"/>
    </source>
</evidence>
<accession>A0A182DY38</accession>
<gene>
    <name evidence="2" type="ORF">NOO_LOCUS579</name>
</gene>
<feature type="domain" description="CCD97-like C-terminal" evidence="1">
    <location>
        <begin position="110"/>
        <end position="315"/>
    </location>
</feature>
<protein>
    <submittedName>
        <fullName evidence="4">CCD97-like_C domain-containing protein</fullName>
    </submittedName>
</protein>
<evidence type="ECO:0000313" key="3">
    <source>
        <dbReference type="Proteomes" id="UP000271087"/>
    </source>
</evidence>
<dbReference type="WBParaSite" id="nOo.2.0.1.t00579-RA">
    <property type="protein sequence ID" value="nOo.2.0.1.t00579-RA"/>
    <property type="gene ID" value="nOo.2.0.1.g00579"/>
</dbReference>
<organism evidence="4">
    <name type="scientific">Onchocerca ochengi</name>
    <name type="common">Filarial nematode worm</name>
    <dbReference type="NCBI Taxonomy" id="42157"/>
    <lineage>
        <taxon>Eukaryota</taxon>
        <taxon>Metazoa</taxon>
        <taxon>Ecdysozoa</taxon>
        <taxon>Nematoda</taxon>
        <taxon>Chromadorea</taxon>
        <taxon>Rhabditida</taxon>
        <taxon>Spirurina</taxon>
        <taxon>Spiruromorpha</taxon>
        <taxon>Filarioidea</taxon>
        <taxon>Onchocercidae</taxon>
        <taxon>Onchocerca</taxon>
    </lineage>
</organism>
<dbReference type="Pfam" id="PF09747">
    <property type="entry name" value="CCD97-like_C"/>
    <property type="match status" value="1"/>
</dbReference>
<reference evidence="2 3" key="2">
    <citation type="submission" date="2018-08" db="EMBL/GenBank/DDBJ databases">
        <authorList>
            <person name="Laetsch R D."/>
            <person name="Stevens L."/>
            <person name="Kumar S."/>
            <person name="Blaxter L. M."/>
        </authorList>
    </citation>
    <scope>NUCLEOTIDE SEQUENCE [LARGE SCALE GENOMIC DNA]</scope>
</reference>
<evidence type="ECO:0000313" key="2">
    <source>
        <dbReference type="EMBL" id="VDK62420.1"/>
    </source>
</evidence>
<dbReference type="InterPro" id="IPR018613">
    <property type="entry name" value="Ccdc97-like"/>
</dbReference>
<dbReference type="EMBL" id="UYRW01000057">
    <property type="protein sequence ID" value="VDK62420.1"/>
    <property type="molecule type" value="Genomic_DNA"/>
</dbReference>
<dbReference type="InterPro" id="IPR040233">
    <property type="entry name" value="CCD97-like_C"/>
</dbReference>
<dbReference type="STRING" id="42157.A0A182DY38"/>
<sequence length="315" mass="38292">MGITEKLTDLRITPSMDRMIDRIISHEDIFYRSEQRDMPDLTIQEKRKLLENLYVENPHLFMRRYHKYLAVEDCGCFDQNDYEIQFHVKAIIERCKDRDTKRRKNVKLRNQRYAELLRLKKETDYFSDKKMREREPLLFEKMIGRFLSEEEQIYLRPTIENESLSGVFMQFEDSQIISNRRAAHLNEWNDFLKYDRRNASKFGDLVQHARSRFCEDIESGSNDEMKSEDDCEEVVNGDLKPTSSRKMEEEMILESSDEDYDQEQLRADFIDHMEQRFLRGDDIEFYDYSLIDNVMTREYERMYDRDLEDAYFEND</sequence>
<evidence type="ECO:0000259" key="1">
    <source>
        <dbReference type="Pfam" id="PF09747"/>
    </source>
</evidence>